<accession>A0ABD1UV18</accession>
<evidence type="ECO:0000313" key="4">
    <source>
        <dbReference type="Proteomes" id="UP001604277"/>
    </source>
</evidence>
<keyword evidence="4" id="KW-1185">Reference proteome</keyword>
<dbReference type="Proteomes" id="UP001604277">
    <property type="component" value="Unassembled WGS sequence"/>
</dbReference>
<dbReference type="EMBL" id="JBFOLJ010000006">
    <property type="protein sequence ID" value="KAL2528258.1"/>
    <property type="molecule type" value="Genomic_DNA"/>
</dbReference>
<evidence type="ECO:0000256" key="2">
    <source>
        <dbReference type="SAM" id="MobiDB-lite"/>
    </source>
</evidence>
<feature type="coiled-coil region" evidence="1">
    <location>
        <begin position="66"/>
        <end position="128"/>
    </location>
</feature>
<dbReference type="PANTHER" id="PTHR34462">
    <property type="entry name" value="OS05G0587400 PROTEIN"/>
    <property type="match status" value="1"/>
</dbReference>
<keyword evidence="1" id="KW-0175">Coiled coil</keyword>
<feature type="region of interest" description="Disordered" evidence="2">
    <location>
        <begin position="1"/>
        <end position="55"/>
    </location>
</feature>
<protein>
    <submittedName>
        <fullName evidence="3">Uncharacterized protein</fullName>
    </submittedName>
</protein>
<sequence>MLTESEMALPLATVPASEFSKENGEIWASSPDRLELPPKPFHQSNSSDSPCVSEAGSDIFSKREVIQKLRQQLKRRDDMILEMQDQIAELQNSVCVQLSHSSHLQSLLDAANREMFDSDREIQRLRKAIADQCVGHMDSSDKPPAVHLWPAKAEGRNGHANGYLEVENNLDSSEERRGDRVNVEMLRREVRELKEVLDGKEFLLQSYKEHKAELSMKIRELQQRLDSQLPNIL</sequence>
<reference evidence="4" key="1">
    <citation type="submission" date="2024-07" db="EMBL/GenBank/DDBJ databases">
        <title>Two chromosome-level genome assemblies of Korean endemic species Abeliophyllum distichum and Forsythia ovata (Oleaceae).</title>
        <authorList>
            <person name="Jang H."/>
        </authorList>
    </citation>
    <scope>NUCLEOTIDE SEQUENCE [LARGE SCALE GENOMIC DNA]</scope>
</reference>
<dbReference type="AlphaFoldDB" id="A0ABD1UV18"/>
<evidence type="ECO:0000313" key="3">
    <source>
        <dbReference type="EMBL" id="KAL2528258.1"/>
    </source>
</evidence>
<organism evidence="3 4">
    <name type="scientific">Forsythia ovata</name>
    <dbReference type="NCBI Taxonomy" id="205694"/>
    <lineage>
        <taxon>Eukaryota</taxon>
        <taxon>Viridiplantae</taxon>
        <taxon>Streptophyta</taxon>
        <taxon>Embryophyta</taxon>
        <taxon>Tracheophyta</taxon>
        <taxon>Spermatophyta</taxon>
        <taxon>Magnoliopsida</taxon>
        <taxon>eudicotyledons</taxon>
        <taxon>Gunneridae</taxon>
        <taxon>Pentapetalae</taxon>
        <taxon>asterids</taxon>
        <taxon>lamiids</taxon>
        <taxon>Lamiales</taxon>
        <taxon>Oleaceae</taxon>
        <taxon>Forsythieae</taxon>
        <taxon>Forsythia</taxon>
    </lineage>
</organism>
<proteinExistence type="predicted"/>
<gene>
    <name evidence="3" type="ORF">Fot_20859</name>
</gene>
<evidence type="ECO:0000256" key="1">
    <source>
        <dbReference type="SAM" id="Coils"/>
    </source>
</evidence>
<name>A0ABD1UV18_9LAMI</name>
<comment type="caution">
    <text evidence="3">The sequence shown here is derived from an EMBL/GenBank/DDBJ whole genome shotgun (WGS) entry which is preliminary data.</text>
</comment>
<dbReference type="PANTHER" id="PTHR34462:SF1">
    <property type="entry name" value="OS05G0587400 PROTEIN"/>
    <property type="match status" value="1"/>
</dbReference>